<evidence type="ECO:0000256" key="13">
    <source>
        <dbReference type="SAM" id="Phobius"/>
    </source>
</evidence>
<dbReference type="CDD" id="cd17324">
    <property type="entry name" value="MFS_NepI_like"/>
    <property type="match status" value="1"/>
</dbReference>
<dbReference type="InterPro" id="IPR036890">
    <property type="entry name" value="HATPase_C_sf"/>
</dbReference>
<dbReference type="PANTHER" id="PTHR24421">
    <property type="entry name" value="NITRATE/NITRITE SENSOR PROTEIN NARX-RELATED"/>
    <property type="match status" value="1"/>
</dbReference>
<keyword evidence="5" id="KW-0808">Transferase</keyword>
<evidence type="ECO:0000313" key="15">
    <source>
        <dbReference type="EMBL" id="TQL96411.1"/>
    </source>
</evidence>
<dbReference type="PROSITE" id="PS50850">
    <property type="entry name" value="MFS"/>
    <property type="match status" value="1"/>
</dbReference>
<dbReference type="InterPro" id="IPR011701">
    <property type="entry name" value="MFS"/>
</dbReference>
<feature type="transmembrane region" description="Helical" evidence="13">
    <location>
        <begin position="254"/>
        <end position="273"/>
    </location>
</feature>
<sequence>MSTISISLPRPPGRTTFGSGDLASTLVLALGTFAVGADAFVMAGFLPSMSDALHVSAVAGKASVTVFVVAYAILAPLLAATTARVPRRVLMIIALLVLGLGNLASALAPNLPVLIAGRALSAAGAAAYTPIAAAICTALVRPRRRASALAMVIGGMAVATTLGLCLGEVAGRWLGWRAALGTVALVCLVAGIGVVLTMPWLPGKPRSPYRARNVLTRRPSVTIVLAIGALGVVAGYGAYVYCVPALSAIGIPDATAVLILFAYGLGAIFVNAATGSRQAGVERERIARELHDSLTHNISLIKVQAGIAVHLARERGEAVPDSLLAIQEASTDAMRELRATLNVLRNPDGEPAGSGLDRLSGLVDRVRSAGLPAAVTISGERCDLPSDVDRTAYRIVQEALTNISRHSGGASAQVEISYRPDALTVRIDDNGRARPDQPPVPGIGLTGMRERVTALGGRLHTGPRCEGGFTVEAELPVHTRRHGTFGTPHAAVAATPLSDTVH</sequence>
<evidence type="ECO:0000259" key="14">
    <source>
        <dbReference type="PROSITE" id="PS50850"/>
    </source>
</evidence>
<feature type="transmembrane region" description="Helical" evidence="13">
    <location>
        <begin position="21"/>
        <end position="46"/>
    </location>
</feature>
<feature type="transmembrane region" description="Helical" evidence="13">
    <location>
        <begin position="120"/>
        <end position="140"/>
    </location>
</feature>
<dbReference type="Pfam" id="PF02518">
    <property type="entry name" value="HATPase_c"/>
    <property type="match status" value="1"/>
</dbReference>
<dbReference type="GO" id="GO:0005886">
    <property type="term" value="C:plasma membrane"/>
    <property type="evidence" value="ECO:0007669"/>
    <property type="project" value="UniProtKB-SubCell"/>
</dbReference>
<dbReference type="SUPFAM" id="SSF103473">
    <property type="entry name" value="MFS general substrate transporter"/>
    <property type="match status" value="1"/>
</dbReference>
<gene>
    <name evidence="15" type="ORF">FB559_1939</name>
</gene>
<evidence type="ECO:0000313" key="16">
    <source>
        <dbReference type="Proteomes" id="UP000316096"/>
    </source>
</evidence>
<evidence type="ECO:0000256" key="4">
    <source>
        <dbReference type="ARBA" id="ARBA00022553"/>
    </source>
</evidence>
<comment type="catalytic activity">
    <reaction evidence="1">
        <text>ATP + protein L-histidine = ADP + protein N-phospho-L-histidine.</text>
        <dbReference type="EC" id="2.7.13.3"/>
    </reaction>
</comment>
<evidence type="ECO:0000256" key="12">
    <source>
        <dbReference type="ARBA" id="ARBA00023136"/>
    </source>
</evidence>
<dbReference type="Proteomes" id="UP000316096">
    <property type="component" value="Unassembled WGS sequence"/>
</dbReference>
<keyword evidence="10 13" id="KW-1133">Transmembrane helix</keyword>
<dbReference type="Gene3D" id="3.30.565.10">
    <property type="entry name" value="Histidine kinase-like ATPase, C-terminal domain"/>
    <property type="match status" value="1"/>
</dbReference>
<dbReference type="PANTHER" id="PTHR24421:SF10">
    <property type="entry name" value="NITRATE_NITRITE SENSOR PROTEIN NARQ"/>
    <property type="match status" value="1"/>
</dbReference>
<evidence type="ECO:0000256" key="10">
    <source>
        <dbReference type="ARBA" id="ARBA00022989"/>
    </source>
</evidence>
<dbReference type="InterPro" id="IPR011712">
    <property type="entry name" value="Sig_transdc_His_kin_sub3_dim/P"/>
</dbReference>
<dbReference type="CDD" id="cd16917">
    <property type="entry name" value="HATPase_UhpB-NarQ-NarX-like"/>
    <property type="match status" value="1"/>
</dbReference>
<organism evidence="15 16">
    <name type="scientific">Actinoallomurus bryophytorum</name>
    <dbReference type="NCBI Taxonomy" id="1490222"/>
    <lineage>
        <taxon>Bacteria</taxon>
        <taxon>Bacillati</taxon>
        <taxon>Actinomycetota</taxon>
        <taxon>Actinomycetes</taxon>
        <taxon>Streptosporangiales</taxon>
        <taxon>Thermomonosporaceae</taxon>
        <taxon>Actinoallomurus</taxon>
    </lineage>
</organism>
<keyword evidence="8 15" id="KW-0418">Kinase</keyword>
<keyword evidence="9" id="KW-0067">ATP-binding</keyword>
<feature type="transmembrane region" description="Helical" evidence="13">
    <location>
        <begin position="147"/>
        <end position="170"/>
    </location>
</feature>
<dbReference type="AlphaFoldDB" id="A0A543CH50"/>
<dbReference type="InterPro" id="IPR036259">
    <property type="entry name" value="MFS_trans_sf"/>
</dbReference>
<evidence type="ECO:0000256" key="8">
    <source>
        <dbReference type="ARBA" id="ARBA00022777"/>
    </source>
</evidence>
<dbReference type="Gene3D" id="1.20.5.1930">
    <property type="match status" value="1"/>
</dbReference>
<feature type="transmembrane region" description="Helical" evidence="13">
    <location>
        <begin position="89"/>
        <end position="108"/>
    </location>
</feature>
<keyword evidence="4" id="KW-0597">Phosphoprotein</keyword>
<keyword evidence="11" id="KW-0902">Two-component regulatory system</keyword>
<feature type="transmembrane region" description="Helical" evidence="13">
    <location>
        <begin position="176"/>
        <end position="201"/>
    </location>
</feature>
<dbReference type="GO" id="GO:0046983">
    <property type="term" value="F:protein dimerization activity"/>
    <property type="evidence" value="ECO:0007669"/>
    <property type="project" value="InterPro"/>
</dbReference>
<comment type="subcellular location">
    <subcellularLocation>
        <location evidence="2">Cell membrane</location>
        <topology evidence="2">Multi-pass membrane protein</topology>
    </subcellularLocation>
</comment>
<evidence type="ECO:0000256" key="3">
    <source>
        <dbReference type="ARBA" id="ARBA00012438"/>
    </source>
</evidence>
<evidence type="ECO:0000256" key="2">
    <source>
        <dbReference type="ARBA" id="ARBA00004651"/>
    </source>
</evidence>
<dbReference type="Pfam" id="PF07690">
    <property type="entry name" value="MFS_1"/>
    <property type="match status" value="1"/>
</dbReference>
<dbReference type="GO" id="GO:0022857">
    <property type="term" value="F:transmembrane transporter activity"/>
    <property type="evidence" value="ECO:0007669"/>
    <property type="project" value="InterPro"/>
</dbReference>
<evidence type="ECO:0000256" key="9">
    <source>
        <dbReference type="ARBA" id="ARBA00022840"/>
    </source>
</evidence>
<feature type="domain" description="Major facilitator superfamily (MFS) profile" evidence="14">
    <location>
        <begin position="24"/>
        <end position="502"/>
    </location>
</feature>
<evidence type="ECO:0000256" key="5">
    <source>
        <dbReference type="ARBA" id="ARBA00022679"/>
    </source>
</evidence>
<dbReference type="InterPro" id="IPR050482">
    <property type="entry name" value="Sensor_HK_TwoCompSys"/>
</dbReference>
<keyword evidence="16" id="KW-1185">Reference proteome</keyword>
<keyword evidence="6 13" id="KW-0812">Transmembrane</keyword>
<evidence type="ECO:0000256" key="1">
    <source>
        <dbReference type="ARBA" id="ARBA00000085"/>
    </source>
</evidence>
<dbReference type="GO" id="GO:0000155">
    <property type="term" value="F:phosphorelay sensor kinase activity"/>
    <property type="evidence" value="ECO:0007669"/>
    <property type="project" value="InterPro"/>
</dbReference>
<name>A0A543CH50_9ACTN</name>
<dbReference type="SUPFAM" id="SSF55874">
    <property type="entry name" value="ATPase domain of HSP90 chaperone/DNA topoisomerase II/histidine kinase"/>
    <property type="match status" value="1"/>
</dbReference>
<dbReference type="InterPro" id="IPR020846">
    <property type="entry name" value="MFS_dom"/>
</dbReference>
<dbReference type="Gene3D" id="1.20.1250.20">
    <property type="entry name" value="MFS general substrate transporter like domains"/>
    <property type="match status" value="1"/>
</dbReference>
<keyword evidence="7" id="KW-0547">Nucleotide-binding</keyword>
<evidence type="ECO:0000256" key="6">
    <source>
        <dbReference type="ARBA" id="ARBA00022692"/>
    </source>
</evidence>
<accession>A0A543CH50</accession>
<evidence type="ECO:0000256" key="11">
    <source>
        <dbReference type="ARBA" id="ARBA00023012"/>
    </source>
</evidence>
<proteinExistence type="predicted"/>
<comment type="caution">
    <text evidence="15">The sequence shown here is derived from an EMBL/GenBank/DDBJ whole genome shotgun (WGS) entry which is preliminary data.</text>
</comment>
<dbReference type="InterPro" id="IPR003594">
    <property type="entry name" value="HATPase_dom"/>
</dbReference>
<dbReference type="RefSeq" id="WP_141955270.1">
    <property type="nucleotide sequence ID" value="NZ_VFOZ01000001.1"/>
</dbReference>
<feature type="transmembrane region" description="Helical" evidence="13">
    <location>
        <begin position="221"/>
        <end position="242"/>
    </location>
</feature>
<dbReference type="GO" id="GO:0005524">
    <property type="term" value="F:ATP binding"/>
    <property type="evidence" value="ECO:0007669"/>
    <property type="project" value="UniProtKB-KW"/>
</dbReference>
<keyword evidence="12 13" id="KW-0472">Membrane</keyword>
<feature type="transmembrane region" description="Helical" evidence="13">
    <location>
        <begin position="52"/>
        <end position="77"/>
    </location>
</feature>
<reference evidence="15 16" key="1">
    <citation type="submission" date="2019-06" db="EMBL/GenBank/DDBJ databases">
        <title>Sequencing the genomes of 1000 actinobacteria strains.</title>
        <authorList>
            <person name="Klenk H.-P."/>
        </authorList>
    </citation>
    <scope>NUCLEOTIDE SEQUENCE [LARGE SCALE GENOMIC DNA]</scope>
    <source>
        <strain evidence="15 16">DSM 102200</strain>
    </source>
</reference>
<dbReference type="EMBL" id="VFOZ01000001">
    <property type="protein sequence ID" value="TQL96411.1"/>
    <property type="molecule type" value="Genomic_DNA"/>
</dbReference>
<dbReference type="Pfam" id="PF07730">
    <property type="entry name" value="HisKA_3"/>
    <property type="match status" value="1"/>
</dbReference>
<evidence type="ECO:0000256" key="7">
    <source>
        <dbReference type="ARBA" id="ARBA00022741"/>
    </source>
</evidence>
<protein>
    <recommendedName>
        <fullName evidence="3">histidine kinase</fullName>
        <ecNumber evidence="3">2.7.13.3</ecNumber>
    </recommendedName>
</protein>
<dbReference type="OrthoDB" id="227596at2"/>
<dbReference type="EC" id="2.7.13.3" evidence="3"/>